<evidence type="ECO:0000256" key="11">
    <source>
        <dbReference type="ARBA" id="ARBA00022840"/>
    </source>
</evidence>
<keyword evidence="3" id="KW-1003">Cell membrane</keyword>
<evidence type="ECO:0000256" key="14">
    <source>
        <dbReference type="ARBA" id="ARBA00023170"/>
    </source>
</evidence>
<proteinExistence type="predicted"/>
<dbReference type="Proteomes" id="UP000504604">
    <property type="component" value="Linkage group LG15"/>
</dbReference>
<sequence length="699" mass="76822">MFPMNSQNFSCFSFLHLLFTVNLLLLLQFPVGSSNPEQFYKTCGDTFSCGNAITGIRYPFRGSNSPPYCGHPSFVLTCDDQNNVTTIDIMNMTYRVLNISQTTQTMRIVREDIMEGTCPQEMVNTTLDYSIFDYASMYTNFTFLYGCPESKLPGLSPISCGNNGVYMFPGIQSPGSCNASVMVPVLVTGGGAGGSVNATGLDQVLQRGFEIRWKIGGKACSDCVKSRGHCGYNFDGNQTTCFCPDPPYVSDTCPMDSEASPGNAQSPENNSNLGRNIGLPIGGAVLAGVGLGWLIFYCRQRRKQRLAAQSAQAASKEISTEASSKPLSTPPSTQFAKSIPSYPSSNSDLGRDSTYYGVQVFSYAELEEATDNFSTSRELGDGGFGAVYYGVLPDGRVVAVKRLYENNFKRVEQFMNEVGILTRLRHQNLVTLYGCTSKRSRELLLVYEYVPNGTVADHLHGKRANSGLLSWAVRLNIAIETAEALAYLHKSDIIHRDVKTNNILLDNDFHVKVADFGLSRLFPNDVTHVSTAPQGTPGYVDPEYYQCYQLTEKSDVYSFGVVLIELISSLQAVDTNRHRHDINLANMAINKIQNHTLHELVDSSLGFETNSIVRRMATLVAELAFRCLQQERDMRPSMEEVLEALRGIQNEDLNAHKVEIVDILVDEDTEPLKGGVTPPSPDSVSTEKWASGSAPNSSG</sequence>
<evidence type="ECO:0000256" key="12">
    <source>
        <dbReference type="ARBA" id="ARBA00022989"/>
    </source>
</evidence>
<keyword evidence="4" id="KW-0723">Serine/threonine-protein kinase</keyword>
<evidence type="ECO:0000256" key="10">
    <source>
        <dbReference type="ARBA" id="ARBA00022777"/>
    </source>
</evidence>
<evidence type="ECO:0000256" key="1">
    <source>
        <dbReference type="ARBA" id="ARBA00004251"/>
    </source>
</evidence>
<evidence type="ECO:0000256" key="2">
    <source>
        <dbReference type="ARBA" id="ARBA00012513"/>
    </source>
</evidence>
<dbReference type="InterPro" id="IPR017441">
    <property type="entry name" value="Protein_kinase_ATP_BS"/>
</dbReference>
<dbReference type="InterPro" id="IPR008271">
    <property type="entry name" value="Ser/Thr_kinase_AS"/>
</dbReference>
<dbReference type="InterPro" id="IPR000719">
    <property type="entry name" value="Prot_kinase_dom"/>
</dbReference>
<keyword evidence="7" id="KW-0812">Transmembrane</keyword>
<keyword evidence="14" id="KW-0675">Receptor</keyword>
<evidence type="ECO:0000256" key="8">
    <source>
        <dbReference type="ARBA" id="ARBA00022729"/>
    </source>
</evidence>
<dbReference type="PROSITE" id="PS00108">
    <property type="entry name" value="PROTEIN_KINASE_ST"/>
    <property type="match status" value="1"/>
</dbReference>
<feature type="chain" id="PRO_5035465388" description="non-specific serine/threonine protein kinase" evidence="20">
    <location>
        <begin position="35"/>
        <end position="699"/>
    </location>
</feature>
<evidence type="ECO:0000313" key="23">
    <source>
        <dbReference type="RefSeq" id="XP_020554909.1"/>
    </source>
</evidence>
<dbReference type="Pfam" id="PF13947">
    <property type="entry name" value="GUB_WAK_bind"/>
    <property type="match status" value="1"/>
</dbReference>
<evidence type="ECO:0000256" key="7">
    <source>
        <dbReference type="ARBA" id="ARBA00022692"/>
    </source>
</evidence>
<organism evidence="22 23">
    <name type="scientific">Sesamum indicum</name>
    <name type="common">Oriental sesame</name>
    <name type="synonym">Sesamum orientale</name>
    <dbReference type="NCBI Taxonomy" id="4182"/>
    <lineage>
        <taxon>Eukaryota</taxon>
        <taxon>Viridiplantae</taxon>
        <taxon>Streptophyta</taxon>
        <taxon>Embryophyta</taxon>
        <taxon>Tracheophyta</taxon>
        <taxon>Spermatophyta</taxon>
        <taxon>Magnoliopsida</taxon>
        <taxon>eudicotyledons</taxon>
        <taxon>Gunneridae</taxon>
        <taxon>Pentapetalae</taxon>
        <taxon>asterids</taxon>
        <taxon>lamiids</taxon>
        <taxon>Lamiales</taxon>
        <taxon>Pedaliaceae</taxon>
        <taxon>Sesamum</taxon>
    </lineage>
</organism>
<evidence type="ECO:0000256" key="20">
    <source>
        <dbReference type="SAM" id="SignalP"/>
    </source>
</evidence>
<dbReference type="RefSeq" id="XP_020554909.1">
    <property type="nucleotide sequence ID" value="XM_020699250.1"/>
</dbReference>
<dbReference type="SUPFAM" id="SSF56112">
    <property type="entry name" value="Protein kinase-like (PK-like)"/>
    <property type="match status" value="1"/>
</dbReference>
<dbReference type="GeneID" id="105177925"/>
<comment type="subcellular location">
    <subcellularLocation>
        <location evidence="1">Cell membrane</location>
        <topology evidence="1">Single-pass type I membrane protein</topology>
    </subcellularLocation>
</comment>
<comment type="catalytic activity">
    <reaction evidence="17">
        <text>L-seryl-[protein] + ATP = O-phospho-L-seryl-[protein] + ADP + H(+)</text>
        <dbReference type="Rhea" id="RHEA:17989"/>
        <dbReference type="Rhea" id="RHEA-COMP:9863"/>
        <dbReference type="Rhea" id="RHEA-COMP:11604"/>
        <dbReference type="ChEBI" id="CHEBI:15378"/>
        <dbReference type="ChEBI" id="CHEBI:29999"/>
        <dbReference type="ChEBI" id="CHEBI:30616"/>
        <dbReference type="ChEBI" id="CHEBI:83421"/>
        <dbReference type="ChEBI" id="CHEBI:456216"/>
        <dbReference type="EC" id="2.7.11.1"/>
    </reaction>
</comment>
<keyword evidence="12" id="KW-1133">Transmembrane helix</keyword>
<dbReference type="InterPro" id="IPR032872">
    <property type="entry name" value="WAK_assoc_C"/>
</dbReference>
<protein>
    <recommendedName>
        <fullName evidence="2">non-specific serine/threonine protein kinase</fullName>
        <ecNumber evidence="2">2.7.11.1</ecNumber>
    </recommendedName>
</protein>
<keyword evidence="8 20" id="KW-0732">Signal</keyword>
<keyword evidence="5" id="KW-0597">Phosphoprotein</keyword>
<evidence type="ECO:0000256" key="17">
    <source>
        <dbReference type="ARBA" id="ARBA00048679"/>
    </source>
</evidence>
<dbReference type="Pfam" id="PF14380">
    <property type="entry name" value="WAK_assoc"/>
    <property type="match status" value="1"/>
</dbReference>
<dbReference type="Gene3D" id="3.30.200.20">
    <property type="entry name" value="Phosphorylase Kinase, domain 1"/>
    <property type="match status" value="1"/>
</dbReference>
<dbReference type="InterPro" id="IPR025287">
    <property type="entry name" value="WAK_GUB"/>
</dbReference>
<feature type="compositionally biased region" description="Polar residues" evidence="19">
    <location>
        <begin position="320"/>
        <end position="346"/>
    </location>
</feature>
<dbReference type="FunFam" id="1.10.510.10:FF:000161">
    <property type="entry name" value="Wall-associated receptor kinase-like 20"/>
    <property type="match status" value="1"/>
</dbReference>
<evidence type="ECO:0000256" key="16">
    <source>
        <dbReference type="ARBA" id="ARBA00047899"/>
    </source>
</evidence>
<keyword evidence="15" id="KW-0325">Glycoprotein</keyword>
<feature type="signal peptide" evidence="20">
    <location>
        <begin position="1"/>
        <end position="34"/>
    </location>
</feature>
<dbReference type="GO" id="GO:0005524">
    <property type="term" value="F:ATP binding"/>
    <property type="evidence" value="ECO:0007669"/>
    <property type="project" value="UniProtKB-UniRule"/>
</dbReference>
<accession>A0A8M8VFE1</accession>
<feature type="binding site" evidence="18">
    <location>
        <position position="401"/>
    </location>
    <ligand>
        <name>ATP</name>
        <dbReference type="ChEBI" id="CHEBI:30616"/>
    </ligand>
</feature>
<gene>
    <name evidence="23" type="primary">LOC105177925</name>
</gene>
<dbReference type="PROSITE" id="PS00107">
    <property type="entry name" value="PROTEIN_KINASE_ATP"/>
    <property type="match status" value="1"/>
</dbReference>
<dbReference type="PANTHER" id="PTHR46008:SF22">
    <property type="entry name" value="CONCANAVALIN A-LIKE LECTIN_GLUCANASE DOMAIN-CONTAINING PROTEIN-RELATED"/>
    <property type="match status" value="1"/>
</dbReference>
<keyword evidence="13" id="KW-0472">Membrane</keyword>
<feature type="compositionally biased region" description="Polar residues" evidence="19">
    <location>
        <begin position="682"/>
        <end position="699"/>
    </location>
</feature>
<dbReference type="FunFam" id="3.30.200.20:FF:000214">
    <property type="entry name" value="WAK1-OsWAK receptor-like cytoplasmic kinase (OsWAK-RLCK)"/>
    <property type="match status" value="1"/>
</dbReference>
<dbReference type="PROSITE" id="PS50011">
    <property type="entry name" value="PROTEIN_KINASE_DOM"/>
    <property type="match status" value="1"/>
</dbReference>
<dbReference type="GO" id="GO:0030247">
    <property type="term" value="F:polysaccharide binding"/>
    <property type="evidence" value="ECO:0007669"/>
    <property type="project" value="InterPro"/>
</dbReference>
<evidence type="ECO:0000256" key="9">
    <source>
        <dbReference type="ARBA" id="ARBA00022741"/>
    </source>
</evidence>
<keyword evidence="9 18" id="KW-0547">Nucleotide-binding</keyword>
<evidence type="ECO:0000259" key="21">
    <source>
        <dbReference type="PROSITE" id="PS50011"/>
    </source>
</evidence>
<dbReference type="SMART" id="SM00220">
    <property type="entry name" value="S_TKc"/>
    <property type="match status" value="1"/>
</dbReference>
<feature type="region of interest" description="Disordered" evidence="19">
    <location>
        <begin position="317"/>
        <end position="346"/>
    </location>
</feature>
<keyword evidence="6" id="KW-0808">Transferase</keyword>
<keyword evidence="22" id="KW-1185">Reference proteome</keyword>
<evidence type="ECO:0000313" key="22">
    <source>
        <dbReference type="Proteomes" id="UP000504604"/>
    </source>
</evidence>
<comment type="catalytic activity">
    <reaction evidence="16">
        <text>L-threonyl-[protein] + ATP = O-phospho-L-threonyl-[protein] + ADP + H(+)</text>
        <dbReference type="Rhea" id="RHEA:46608"/>
        <dbReference type="Rhea" id="RHEA-COMP:11060"/>
        <dbReference type="Rhea" id="RHEA-COMP:11605"/>
        <dbReference type="ChEBI" id="CHEBI:15378"/>
        <dbReference type="ChEBI" id="CHEBI:30013"/>
        <dbReference type="ChEBI" id="CHEBI:30616"/>
        <dbReference type="ChEBI" id="CHEBI:61977"/>
        <dbReference type="ChEBI" id="CHEBI:456216"/>
        <dbReference type="EC" id="2.7.11.1"/>
    </reaction>
</comment>
<dbReference type="Gene3D" id="1.10.510.10">
    <property type="entry name" value="Transferase(Phosphotransferase) domain 1"/>
    <property type="match status" value="1"/>
</dbReference>
<keyword evidence="11 18" id="KW-0067">ATP-binding</keyword>
<evidence type="ECO:0000256" key="3">
    <source>
        <dbReference type="ARBA" id="ARBA00022475"/>
    </source>
</evidence>
<evidence type="ECO:0000256" key="13">
    <source>
        <dbReference type="ARBA" id="ARBA00023136"/>
    </source>
</evidence>
<dbReference type="GO" id="GO:0004674">
    <property type="term" value="F:protein serine/threonine kinase activity"/>
    <property type="evidence" value="ECO:0007669"/>
    <property type="project" value="UniProtKB-KW"/>
</dbReference>
<dbReference type="InterPro" id="IPR011009">
    <property type="entry name" value="Kinase-like_dom_sf"/>
</dbReference>
<evidence type="ECO:0000256" key="19">
    <source>
        <dbReference type="SAM" id="MobiDB-lite"/>
    </source>
</evidence>
<evidence type="ECO:0000256" key="6">
    <source>
        <dbReference type="ARBA" id="ARBA00022679"/>
    </source>
</evidence>
<dbReference type="GO" id="GO:0005886">
    <property type="term" value="C:plasma membrane"/>
    <property type="evidence" value="ECO:0007669"/>
    <property type="project" value="UniProtKB-SubCell"/>
</dbReference>
<dbReference type="Pfam" id="PF00069">
    <property type="entry name" value="Pkinase"/>
    <property type="match status" value="1"/>
</dbReference>
<evidence type="ECO:0000256" key="18">
    <source>
        <dbReference type="PROSITE-ProRule" id="PRU10141"/>
    </source>
</evidence>
<dbReference type="PANTHER" id="PTHR46008">
    <property type="entry name" value="LEAF RUST 10 DISEASE-RESISTANCE LOCUS RECEPTOR-LIKE PROTEIN KINASE-LIKE 1.4"/>
    <property type="match status" value="1"/>
</dbReference>
<dbReference type="AlphaFoldDB" id="A0A8M8VFE1"/>
<dbReference type="EC" id="2.7.11.1" evidence="2"/>
<evidence type="ECO:0000256" key="15">
    <source>
        <dbReference type="ARBA" id="ARBA00023180"/>
    </source>
</evidence>
<evidence type="ECO:0000256" key="5">
    <source>
        <dbReference type="ARBA" id="ARBA00022553"/>
    </source>
</evidence>
<reference evidence="23" key="1">
    <citation type="submission" date="2025-08" db="UniProtKB">
        <authorList>
            <consortium name="RefSeq"/>
        </authorList>
    </citation>
    <scope>IDENTIFICATION</scope>
</reference>
<feature type="region of interest" description="Disordered" evidence="19">
    <location>
        <begin position="669"/>
        <end position="699"/>
    </location>
</feature>
<feature type="domain" description="Protein kinase" evidence="21">
    <location>
        <begin position="373"/>
        <end position="653"/>
    </location>
</feature>
<keyword evidence="10" id="KW-0418">Kinase</keyword>
<evidence type="ECO:0000256" key="4">
    <source>
        <dbReference type="ARBA" id="ARBA00022527"/>
    </source>
</evidence>
<name>A0A8M8VFE1_SESIN</name>